<proteinExistence type="predicted"/>
<reference evidence="2 3" key="1">
    <citation type="submission" date="2019-08" db="EMBL/GenBank/DDBJ databases">
        <title>In-depth cultivation of the pig gut microbiome towards novel bacterial diversity and tailored functional studies.</title>
        <authorList>
            <person name="Wylensek D."/>
            <person name="Hitch T.C.A."/>
            <person name="Clavel T."/>
        </authorList>
    </citation>
    <scope>NUCLEOTIDE SEQUENCE [LARGE SCALE GENOMIC DNA]</scope>
    <source>
        <strain evidence="2 3">LKV-178-WT-2A</strain>
    </source>
</reference>
<evidence type="ECO:0000313" key="2">
    <source>
        <dbReference type="EMBL" id="MST85818.1"/>
    </source>
</evidence>
<evidence type="ECO:0000313" key="3">
    <source>
        <dbReference type="Proteomes" id="UP000438914"/>
    </source>
</evidence>
<protein>
    <recommendedName>
        <fullName evidence="1">DUF6371 domain-containing protein</fullName>
    </recommendedName>
</protein>
<accession>A0A7K0KIT5</accession>
<dbReference type="Pfam" id="PF19898">
    <property type="entry name" value="DUF6371"/>
    <property type="match status" value="1"/>
</dbReference>
<feature type="domain" description="DUF6371" evidence="1">
    <location>
        <begin position="36"/>
        <end position="186"/>
    </location>
</feature>
<organism evidence="2 3">
    <name type="scientific">Hallella mizrahii</name>
    <dbReference type="NCBI Taxonomy" id="2606637"/>
    <lineage>
        <taxon>Bacteria</taxon>
        <taxon>Pseudomonadati</taxon>
        <taxon>Bacteroidota</taxon>
        <taxon>Bacteroidia</taxon>
        <taxon>Bacteroidales</taxon>
        <taxon>Prevotellaceae</taxon>
        <taxon>Hallella</taxon>
    </lineage>
</organism>
<comment type="caution">
    <text evidence="2">The sequence shown here is derived from an EMBL/GenBank/DDBJ whole genome shotgun (WGS) entry which is preliminary data.</text>
</comment>
<dbReference type="EMBL" id="VUNG01000054">
    <property type="protein sequence ID" value="MST85818.1"/>
    <property type="molecule type" value="Genomic_DNA"/>
</dbReference>
<name>A0A7K0KIT5_9BACT</name>
<evidence type="ECO:0000259" key="1">
    <source>
        <dbReference type="Pfam" id="PF19898"/>
    </source>
</evidence>
<gene>
    <name evidence="2" type="ORF">FYJ73_14280</name>
</gene>
<keyword evidence="3" id="KW-1185">Reference proteome</keyword>
<dbReference type="AlphaFoldDB" id="A0A7K0KIT5"/>
<dbReference type="Proteomes" id="UP000438914">
    <property type="component" value="Unassembled WGS sequence"/>
</dbReference>
<dbReference type="RefSeq" id="WP_154535418.1">
    <property type="nucleotide sequence ID" value="NZ_VUNG01000054.1"/>
</dbReference>
<dbReference type="InterPro" id="IPR045951">
    <property type="entry name" value="DUF6371"/>
</dbReference>
<sequence length="227" mass="26173">MTTIDYERVKATRAPVWQRQLIRIPEDSISCHHSSLTDYLDRTVCYSPEGMRQIDSLIEKYRLGAVNKTMNDHYGTVLPRINRKDQILGGSVIYFDAEKGDMLKSEPLTDNLYQWYCFDYYTDDSVFFGEHTLSGKPVAVVQEEKTVLLGALAMPEIDWLAIGHGNDLSEEMARKLFGRQAILFADDMNCDYYDDRFGKFIKIDKSFVDKDINSYLAGQVSRRFTGR</sequence>